<proteinExistence type="predicted"/>
<keyword evidence="1 2" id="KW-0812">Transmembrane</keyword>
<dbReference type="InterPro" id="IPR002550">
    <property type="entry name" value="CNNM"/>
</dbReference>
<dbReference type="SUPFAM" id="SSF54631">
    <property type="entry name" value="CBS-domain pair"/>
    <property type="match status" value="1"/>
</dbReference>
<keyword evidence="5" id="KW-1185">Reference proteome</keyword>
<protein>
    <submittedName>
        <fullName evidence="4">CBS domain containing-hemolysin-like protein</fullName>
    </submittedName>
</protein>
<sequence>MSPVVAILVTTGLLIASGFFVAAEFALVGARRHRIEQAVDAGKRGAKAALSGIRELSLMLAGAQLGITMVVVGLGMVSEPAFHHIIERPLHALGMPDGTADVVALVIALTGVTFLHVVVGEMAPKSWAIAHPEQSAMILAPAFRAYAFAVRWLLVLLNGITNVLLRLVRVRPRDEIVTIRNREQLHQLVRESNRLGLIADDDYGLLERALVAPEQQVRTVMVPAERIVSVPAGAGPQDVIEVGRASERTRLVVRDAAGTAVGAVHVRGALIARGSVARNGDGGNGTPWTAGGAALPVPLIPDGADLAGAAEVLRGARSQLGIVVDGDGAEVGLVAMDDVVTAVLVNR</sequence>
<dbReference type="PANTHER" id="PTHR43099">
    <property type="entry name" value="UPF0053 PROTEIN YRKA"/>
    <property type="match status" value="1"/>
</dbReference>
<dbReference type="EMBL" id="JACHMM010000001">
    <property type="protein sequence ID" value="MBB5788653.1"/>
    <property type="molecule type" value="Genomic_DNA"/>
</dbReference>
<feature type="transmembrane region" description="Helical" evidence="2">
    <location>
        <begin position="56"/>
        <end position="77"/>
    </location>
</feature>
<dbReference type="PROSITE" id="PS51846">
    <property type="entry name" value="CNNM"/>
    <property type="match status" value="1"/>
</dbReference>
<dbReference type="GO" id="GO:0016020">
    <property type="term" value="C:membrane"/>
    <property type="evidence" value="ECO:0007669"/>
    <property type="project" value="UniProtKB-UniRule"/>
</dbReference>
<comment type="caution">
    <text evidence="4">The sequence shown here is derived from an EMBL/GenBank/DDBJ whole genome shotgun (WGS) entry which is preliminary data.</text>
</comment>
<feature type="domain" description="CNNM transmembrane" evidence="3">
    <location>
        <begin position="1"/>
        <end position="202"/>
    </location>
</feature>
<dbReference type="Pfam" id="PF01595">
    <property type="entry name" value="CNNM"/>
    <property type="match status" value="1"/>
</dbReference>
<dbReference type="Proteomes" id="UP000542813">
    <property type="component" value="Unassembled WGS sequence"/>
</dbReference>
<evidence type="ECO:0000259" key="3">
    <source>
        <dbReference type="PROSITE" id="PS51846"/>
    </source>
</evidence>
<feature type="transmembrane region" description="Helical" evidence="2">
    <location>
        <begin position="145"/>
        <end position="165"/>
    </location>
</feature>
<dbReference type="InterPro" id="IPR046342">
    <property type="entry name" value="CBS_dom_sf"/>
</dbReference>
<name>A0A7W9LLW8_9ACTN</name>
<dbReference type="AlphaFoldDB" id="A0A7W9LLW8"/>
<dbReference type="RefSeq" id="WP_184823458.1">
    <property type="nucleotide sequence ID" value="NZ_JACHMM010000001.1"/>
</dbReference>
<evidence type="ECO:0000313" key="4">
    <source>
        <dbReference type="EMBL" id="MBB5788653.1"/>
    </source>
</evidence>
<keyword evidence="1 2" id="KW-1133">Transmembrane helix</keyword>
<keyword evidence="1 2" id="KW-0472">Membrane</keyword>
<dbReference type="Gene3D" id="3.10.580.10">
    <property type="entry name" value="CBS-domain"/>
    <property type="match status" value="1"/>
</dbReference>
<reference evidence="4 5" key="1">
    <citation type="submission" date="2020-08" db="EMBL/GenBank/DDBJ databases">
        <title>Sequencing the genomes of 1000 actinobacteria strains.</title>
        <authorList>
            <person name="Klenk H.-P."/>
        </authorList>
    </citation>
    <scope>NUCLEOTIDE SEQUENCE [LARGE SCALE GENOMIC DNA]</scope>
    <source>
        <strain evidence="4 5">DSM 102122</strain>
    </source>
</reference>
<dbReference type="PANTHER" id="PTHR43099:SF5">
    <property type="entry name" value="HLYC_CORC FAMILY TRANSPORTER"/>
    <property type="match status" value="1"/>
</dbReference>
<evidence type="ECO:0000256" key="1">
    <source>
        <dbReference type="PROSITE-ProRule" id="PRU01193"/>
    </source>
</evidence>
<organism evidence="4 5">
    <name type="scientific">Jiangella mangrovi</name>
    <dbReference type="NCBI Taxonomy" id="1524084"/>
    <lineage>
        <taxon>Bacteria</taxon>
        <taxon>Bacillati</taxon>
        <taxon>Actinomycetota</taxon>
        <taxon>Actinomycetes</taxon>
        <taxon>Jiangellales</taxon>
        <taxon>Jiangellaceae</taxon>
        <taxon>Jiangella</taxon>
    </lineage>
</organism>
<evidence type="ECO:0000313" key="5">
    <source>
        <dbReference type="Proteomes" id="UP000542813"/>
    </source>
</evidence>
<gene>
    <name evidence="4" type="ORF">HD601_003228</name>
</gene>
<evidence type="ECO:0000256" key="2">
    <source>
        <dbReference type="SAM" id="Phobius"/>
    </source>
</evidence>
<dbReference type="InterPro" id="IPR051676">
    <property type="entry name" value="UPF0053_domain"/>
</dbReference>
<feature type="transmembrane region" description="Helical" evidence="2">
    <location>
        <begin position="98"/>
        <end position="119"/>
    </location>
</feature>
<accession>A0A7W9LLW8</accession>